<reference evidence="1 2" key="1">
    <citation type="submission" date="2020-08" db="EMBL/GenBank/DDBJ databases">
        <title>Bridging the membrane lipid divide: bacteria of the FCB group superphylum have the potential to synthesize archaeal ether lipids.</title>
        <authorList>
            <person name="Villanueva L."/>
            <person name="Von Meijenfeldt F.A.B."/>
            <person name="Westbye A.B."/>
            <person name="Yadav S."/>
            <person name="Hopmans E.C."/>
            <person name="Dutilh B.E."/>
            <person name="Sinninghe Damste J.S."/>
        </authorList>
    </citation>
    <scope>NUCLEOTIDE SEQUENCE [LARGE SCALE GENOMIC DNA]</scope>
    <source>
        <strain evidence="1">NIOZ-UU17</strain>
    </source>
</reference>
<comment type="caution">
    <text evidence="1">The sequence shown here is derived from an EMBL/GenBank/DDBJ whole genome shotgun (WGS) entry which is preliminary data.</text>
</comment>
<protein>
    <submittedName>
        <fullName evidence="1">Uncharacterized protein</fullName>
    </submittedName>
</protein>
<proteinExistence type="predicted"/>
<accession>A0A8J6TP21</accession>
<dbReference type="Proteomes" id="UP000605201">
    <property type="component" value="Unassembled WGS sequence"/>
</dbReference>
<name>A0A8J6TP21_9BACT</name>
<evidence type="ECO:0000313" key="1">
    <source>
        <dbReference type="EMBL" id="MBC8434106.1"/>
    </source>
</evidence>
<dbReference type="EMBL" id="JACNIG010000384">
    <property type="protein sequence ID" value="MBC8434106.1"/>
    <property type="molecule type" value="Genomic_DNA"/>
</dbReference>
<dbReference type="AlphaFoldDB" id="A0A8J6TP21"/>
<sequence length="49" mass="5805">MRMKDRTLPCRLSDLDFQVRDSHDPLLADIDSDSDFDFDFDFYPHDPAL</sequence>
<organism evidence="1 2">
    <name type="scientific">Candidatus Desulfatibia vada</name>
    <dbReference type="NCBI Taxonomy" id="2841696"/>
    <lineage>
        <taxon>Bacteria</taxon>
        <taxon>Pseudomonadati</taxon>
        <taxon>Thermodesulfobacteriota</taxon>
        <taxon>Desulfobacteria</taxon>
        <taxon>Desulfobacterales</taxon>
        <taxon>Desulfobacterales incertae sedis</taxon>
        <taxon>Candidatus Desulfatibia</taxon>
    </lineage>
</organism>
<gene>
    <name evidence="1" type="ORF">H8D96_19535</name>
</gene>
<evidence type="ECO:0000313" key="2">
    <source>
        <dbReference type="Proteomes" id="UP000605201"/>
    </source>
</evidence>